<name>A0A6A6ST80_9PLEO</name>
<sequence>METLPQSPFLRLPLEIRLTIYEYLLLPSAIPSSNHSSSVTNLLPDYHTYYSADTNSDPYTLTVRTIDPYLGAHSSRSWRRRSTYHVRTGPFLTSSTPTTYRILLSPYTSHLRHTIPSLLPLCRQIHAEAARVLYSTYTISLAANVEAGIPFLQDLTPVARASIRRLQITKKAGPYTKEFDRAEWGALCAYLARQSAWGRGEQEEEGMGMGMALRTLHLGVIAGKPGEDGWDGVQPITQREFEVLGGLQRWAGQSAGVELEWVEQVMQIKGLREVCVSAFVEPCPVPRSERMRFWVQFSASVEAGLDGEVV</sequence>
<dbReference type="AlphaFoldDB" id="A0A6A6ST80"/>
<gene>
    <name evidence="1" type="ORF">K491DRAFT_142348</name>
</gene>
<organism evidence="1 2">
    <name type="scientific">Lophiostoma macrostomum CBS 122681</name>
    <dbReference type="NCBI Taxonomy" id="1314788"/>
    <lineage>
        <taxon>Eukaryota</taxon>
        <taxon>Fungi</taxon>
        <taxon>Dikarya</taxon>
        <taxon>Ascomycota</taxon>
        <taxon>Pezizomycotina</taxon>
        <taxon>Dothideomycetes</taxon>
        <taxon>Pleosporomycetidae</taxon>
        <taxon>Pleosporales</taxon>
        <taxon>Lophiostomataceae</taxon>
        <taxon>Lophiostoma</taxon>
    </lineage>
</organism>
<evidence type="ECO:0000313" key="2">
    <source>
        <dbReference type="Proteomes" id="UP000799324"/>
    </source>
</evidence>
<dbReference type="PANTHER" id="PTHR38790">
    <property type="entry name" value="2EXR DOMAIN-CONTAINING PROTEIN-RELATED"/>
    <property type="match status" value="1"/>
</dbReference>
<evidence type="ECO:0000313" key="1">
    <source>
        <dbReference type="EMBL" id="KAF2650257.1"/>
    </source>
</evidence>
<dbReference type="Proteomes" id="UP000799324">
    <property type="component" value="Unassembled WGS sequence"/>
</dbReference>
<dbReference type="OrthoDB" id="5420711at2759"/>
<keyword evidence="2" id="KW-1185">Reference proteome</keyword>
<reference evidence="1" key="1">
    <citation type="journal article" date="2020" name="Stud. Mycol.">
        <title>101 Dothideomycetes genomes: a test case for predicting lifestyles and emergence of pathogens.</title>
        <authorList>
            <person name="Haridas S."/>
            <person name="Albert R."/>
            <person name="Binder M."/>
            <person name="Bloem J."/>
            <person name="Labutti K."/>
            <person name="Salamov A."/>
            <person name="Andreopoulos B."/>
            <person name="Baker S."/>
            <person name="Barry K."/>
            <person name="Bills G."/>
            <person name="Bluhm B."/>
            <person name="Cannon C."/>
            <person name="Castanera R."/>
            <person name="Culley D."/>
            <person name="Daum C."/>
            <person name="Ezra D."/>
            <person name="Gonzalez J."/>
            <person name="Henrissat B."/>
            <person name="Kuo A."/>
            <person name="Liang C."/>
            <person name="Lipzen A."/>
            <person name="Lutzoni F."/>
            <person name="Magnuson J."/>
            <person name="Mondo S."/>
            <person name="Nolan M."/>
            <person name="Ohm R."/>
            <person name="Pangilinan J."/>
            <person name="Park H.-J."/>
            <person name="Ramirez L."/>
            <person name="Alfaro M."/>
            <person name="Sun H."/>
            <person name="Tritt A."/>
            <person name="Yoshinaga Y."/>
            <person name="Zwiers L.-H."/>
            <person name="Turgeon B."/>
            <person name="Goodwin S."/>
            <person name="Spatafora J."/>
            <person name="Crous P."/>
            <person name="Grigoriev I."/>
        </authorList>
    </citation>
    <scope>NUCLEOTIDE SEQUENCE</scope>
    <source>
        <strain evidence="1">CBS 122681</strain>
    </source>
</reference>
<protein>
    <submittedName>
        <fullName evidence="1">Uncharacterized protein</fullName>
    </submittedName>
</protein>
<proteinExistence type="predicted"/>
<accession>A0A6A6ST80</accession>
<dbReference type="EMBL" id="MU004461">
    <property type="protein sequence ID" value="KAF2650257.1"/>
    <property type="molecule type" value="Genomic_DNA"/>
</dbReference>